<dbReference type="EMBL" id="JBBPBM010000239">
    <property type="protein sequence ID" value="KAK8499208.1"/>
    <property type="molecule type" value="Genomic_DNA"/>
</dbReference>
<keyword evidence="2" id="KW-1185">Reference proteome</keyword>
<name>A0ABR2AY55_9ROSI</name>
<comment type="caution">
    <text evidence="1">The sequence shown here is derived from an EMBL/GenBank/DDBJ whole genome shotgun (WGS) entry which is preliminary data.</text>
</comment>
<evidence type="ECO:0000313" key="1">
    <source>
        <dbReference type="EMBL" id="KAK8499208.1"/>
    </source>
</evidence>
<evidence type="ECO:0000313" key="2">
    <source>
        <dbReference type="Proteomes" id="UP001472677"/>
    </source>
</evidence>
<accession>A0ABR2AY55</accession>
<reference evidence="1 2" key="1">
    <citation type="journal article" date="2024" name="G3 (Bethesda)">
        <title>Genome assembly of Hibiscus sabdariffa L. provides insights into metabolisms of medicinal natural products.</title>
        <authorList>
            <person name="Kim T."/>
        </authorList>
    </citation>
    <scope>NUCLEOTIDE SEQUENCE [LARGE SCALE GENOMIC DNA]</scope>
    <source>
        <strain evidence="1">TK-2024</strain>
        <tissue evidence="1">Old leaves</tissue>
    </source>
</reference>
<dbReference type="Proteomes" id="UP001472677">
    <property type="component" value="Unassembled WGS sequence"/>
</dbReference>
<gene>
    <name evidence="1" type="ORF">V6N12_076058</name>
</gene>
<organism evidence="1 2">
    <name type="scientific">Hibiscus sabdariffa</name>
    <name type="common">roselle</name>
    <dbReference type="NCBI Taxonomy" id="183260"/>
    <lineage>
        <taxon>Eukaryota</taxon>
        <taxon>Viridiplantae</taxon>
        <taxon>Streptophyta</taxon>
        <taxon>Embryophyta</taxon>
        <taxon>Tracheophyta</taxon>
        <taxon>Spermatophyta</taxon>
        <taxon>Magnoliopsida</taxon>
        <taxon>eudicotyledons</taxon>
        <taxon>Gunneridae</taxon>
        <taxon>Pentapetalae</taxon>
        <taxon>rosids</taxon>
        <taxon>malvids</taxon>
        <taxon>Malvales</taxon>
        <taxon>Malvaceae</taxon>
        <taxon>Malvoideae</taxon>
        <taxon>Hibiscus</taxon>
    </lineage>
</organism>
<sequence>MTHLGVKTVALILNRLNLKIRRTTILDPHPGLVIASLHFQEPYPLVNEIDLLSLATMDLLIQFAYPSLSGYGKFSISFTMIRSYGEEISFTLGPAIPLTYEDGKFIPMAEVYAHISRLITKKALSFEERESTLSSIISAGLSEIEPITAREIRYRKGSYATHITALKPSRTKVKPFIVADIETLRCGDDEVHKPYAAGLMLVRPGERINDLPIETYFLQ</sequence>
<proteinExistence type="predicted"/>
<protein>
    <submittedName>
        <fullName evidence="1">Uncharacterized protein</fullName>
    </submittedName>
</protein>